<organism evidence="24 25">
    <name type="scientific">Segniliparus rotundus (strain ATCC BAA-972 / CDC 1076 / CIP 108378 / DSM 44985 / JCM 13578)</name>
    <dbReference type="NCBI Taxonomy" id="640132"/>
    <lineage>
        <taxon>Bacteria</taxon>
        <taxon>Bacillati</taxon>
        <taxon>Actinomycetota</taxon>
        <taxon>Actinomycetes</taxon>
        <taxon>Mycobacteriales</taxon>
        <taxon>Segniliparaceae</taxon>
        <taxon>Segniliparus</taxon>
    </lineage>
</organism>
<gene>
    <name evidence="24" type="ordered locus">Srot_2583</name>
</gene>
<reference evidence="24 25" key="1">
    <citation type="journal article" date="2010" name="Stand. Genomic Sci.">
        <title>Complete genome sequence of Segniliparus rotundus type strain (CDC 1076).</title>
        <authorList>
            <person name="Sikorski J."/>
            <person name="Lapidus A."/>
            <person name="Copeland A."/>
            <person name="Misra M."/>
            <person name="Glavina Del Rio T."/>
            <person name="Nolan M."/>
            <person name="Lucas S."/>
            <person name="Chen F."/>
            <person name="Tice H."/>
            <person name="Cheng J.F."/>
            <person name="Jando M."/>
            <person name="Schneider S."/>
            <person name="Bruce D."/>
            <person name="Goodwin L."/>
            <person name="Pitluck S."/>
            <person name="Liolios K."/>
            <person name="Mikhailova N."/>
            <person name="Pati A."/>
            <person name="Ivanova N."/>
            <person name="Mavromatis K."/>
            <person name="Chen A."/>
            <person name="Palaniappan K."/>
            <person name="Chertkov O."/>
            <person name="Land M."/>
            <person name="Hauser L."/>
            <person name="Chang Y.J."/>
            <person name="Jeffries C.D."/>
            <person name="Brettin T."/>
            <person name="Detter J.C."/>
            <person name="Han C."/>
            <person name="Rohde M."/>
            <person name="Goker M."/>
            <person name="Bristow J."/>
            <person name="Eisen J.A."/>
            <person name="Markowitz V."/>
            <person name="Hugenholtz P."/>
            <person name="Kyrpides N.C."/>
            <person name="Klenk H.P."/>
        </authorList>
    </citation>
    <scope>NUCLEOTIDE SEQUENCE [LARGE SCALE GENOMIC DNA]</scope>
    <source>
        <strain evidence="25">ATCC BAA-972 / CDC 1076 / CIP 108378 / DSM 44985 / JCM 13578</strain>
    </source>
</reference>
<feature type="transmembrane region" description="Helical" evidence="23">
    <location>
        <begin position="323"/>
        <end position="345"/>
    </location>
</feature>
<keyword evidence="6" id="KW-0808">Transferase</keyword>
<dbReference type="Proteomes" id="UP000002247">
    <property type="component" value="Chromosome"/>
</dbReference>
<feature type="transmembrane region" description="Helical" evidence="23">
    <location>
        <begin position="163"/>
        <end position="180"/>
    </location>
</feature>
<feature type="region of interest" description="Disordered" evidence="22">
    <location>
        <begin position="420"/>
        <end position="489"/>
    </location>
</feature>
<evidence type="ECO:0000256" key="4">
    <source>
        <dbReference type="ARBA" id="ARBA00022618"/>
    </source>
</evidence>
<dbReference type="PANTHER" id="PTHR30474:SF2">
    <property type="entry name" value="PEPTIDOGLYCAN GLYCOSYLTRANSFERASE FTSW-RELATED"/>
    <property type="match status" value="1"/>
</dbReference>
<dbReference type="GO" id="GO:0005886">
    <property type="term" value="C:plasma membrane"/>
    <property type="evidence" value="ECO:0007669"/>
    <property type="project" value="UniProtKB-SubCell"/>
</dbReference>
<feature type="transmembrane region" description="Helical" evidence="23">
    <location>
        <begin position="70"/>
        <end position="88"/>
    </location>
</feature>
<keyword evidence="13" id="KW-0961">Cell wall biogenesis/degradation</keyword>
<dbReference type="GO" id="GO:0071555">
    <property type="term" value="P:cell wall organization"/>
    <property type="evidence" value="ECO:0007669"/>
    <property type="project" value="UniProtKB-KW"/>
</dbReference>
<evidence type="ECO:0000256" key="21">
    <source>
        <dbReference type="ARBA" id="ARBA00049966"/>
    </source>
</evidence>
<feature type="compositionally biased region" description="Low complexity" evidence="22">
    <location>
        <begin position="429"/>
        <end position="439"/>
    </location>
</feature>
<evidence type="ECO:0000256" key="20">
    <source>
        <dbReference type="ARBA" id="ARBA00049902"/>
    </source>
</evidence>
<evidence type="ECO:0000256" key="10">
    <source>
        <dbReference type="ARBA" id="ARBA00022989"/>
    </source>
</evidence>
<keyword evidence="11 23" id="KW-0472">Membrane</keyword>
<dbReference type="GO" id="GO:0015648">
    <property type="term" value="F:lipid-linked peptidoglycan transporter activity"/>
    <property type="evidence" value="ECO:0007669"/>
    <property type="project" value="TreeGrafter"/>
</dbReference>
<sequence length="489" mass="51768">MPDPALAASARAVVKGGVGAWLSRPLASYHLVITITALLSVFGLIMVLSASAPEAVAHGEDPYSKFWQQLMYVVLGVMLFALALRVSPRMLRTLAFPCMVVAVVSLALVLVPGVGVKIMGARRWFEVAGVSVQPSELAKLALAVWGAHVLASRRRETAVLRDYLVPLIPVSTVMCVLIVLEPNLSTAVSLALIVAALLWYSGLSLKVFASVAVVGVVAAAVLAVSASYRAARVLTLFGKSADPLGSDYQPRQARLSLAAGEWFGKGLGQSRQKYQYVPNAHNDFIFAIIGEELGLIGCLLVLSLFGAFAYVGLRIAQRSLDPFLRLYAASVTTLLLGQMLINVGYVTGLLPVTGVQLPLVSAGGSSIAVTLLMLGILANAARHEPDAVSALRAAPPGRVSRFLRLPLPEPVRPYQARLLRGQGARAQSPARGRGAAERPSGGGAAPRRPRAKRQSPQAARDADPARQPRRASAARASAPQSRRPRSSGR</sequence>
<evidence type="ECO:0000256" key="23">
    <source>
        <dbReference type="SAM" id="Phobius"/>
    </source>
</evidence>
<evidence type="ECO:0000256" key="12">
    <source>
        <dbReference type="ARBA" id="ARBA00023306"/>
    </source>
</evidence>
<comment type="pathway">
    <text evidence="2">Cell wall biogenesis; peptidoglycan biosynthesis.</text>
</comment>
<evidence type="ECO:0000256" key="13">
    <source>
        <dbReference type="ARBA" id="ARBA00023316"/>
    </source>
</evidence>
<dbReference type="GO" id="GO:0032153">
    <property type="term" value="C:cell division site"/>
    <property type="evidence" value="ECO:0007669"/>
    <property type="project" value="TreeGrafter"/>
</dbReference>
<keyword evidence="25" id="KW-1185">Reference proteome</keyword>
<proteinExistence type="inferred from homology"/>
<keyword evidence="7 23" id="KW-0812">Transmembrane</keyword>
<dbReference type="GO" id="GO:0008360">
    <property type="term" value="P:regulation of cell shape"/>
    <property type="evidence" value="ECO:0007669"/>
    <property type="project" value="UniProtKB-KW"/>
</dbReference>
<keyword evidence="5" id="KW-0328">Glycosyltransferase</keyword>
<evidence type="ECO:0000256" key="15">
    <source>
        <dbReference type="ARBA" id="ARBA00033270"/>
    </source>
</evidence>
<dbReference type="NCBIfam" id="TIGR02614">
    <property type="entry name" value="ftsW"/>
    <property type="match status" value="1"/>
</dbReference>
<feature type="transmembrane region" description="Helical" evidence="23">
    <location>
        <begin position="208"/>
        <end position="228"/>
    </location>
</feature>
<feature type="transmembrane region" description="Helical" evidence="23">
    <location>
        <begin position="284"/>
        <end position="311"/>
    </location>
</feature>
<evidence type="ECO:0000313" key="24">
    <source>
        <dbReference type="EMBL" id="ADG99018.1"/>
    </source>
</evidence>
<dbReference type="Pfam" id="PF01098">
    <property type="entry name" value="FTSW_RODA_SPOVE"/>
    <property type="match status" value="1"/>
</dbReference>
<dbReference type="HOGENOM" id="CLU_029243_0_0_11"/>
<comment type="catalytic activity">
    <reaction evidence="20">
        <text>[GlcNAc-(1-&gt;4)-Mur2Ac(oyl-L-Ala-gamma-D-Glu-L-Lys-D-Ala-D-Ala)](n)-di-trans,octa-cis-undecaprenyl diphosphate + beta-D-GlcNAc-(1-&gt;4)-Mur2Ac(oyl-L-Ala-gamma-D-Glu-L-Lys-D-Ala-D-Ala)-di-trans,octa-cis-undecaprenyl diphosphate = [GlcNAc-(1-&gt;4)-Mur2Ac(oyl-L-Ala-gamma-D-Glu-L-Lys-D-Ala-D-Ala)](n+1)-di-trans,octa-cis-undecaprenyl diphosphate + di-trans,octa-cis-undecaprenyl diphosphate + H(+)</text>
        <dbReference type="Rhea" id="RHEA:23708"/>
        <dbReference type="Rhea" id="RHEA-COMP:9602"/>
        <dbReference type="Rhea" id="RHEA-COMP:9603"/>
        <dbReference type="ChEBI" id="CHEBI:15378"/>
        <dbReference type="ChEBI" id="CHEBI:58405"/>
        <dbReference type="ChEBI" id="CHEBI:60033"/>
        <dbReference type="ChEBI" id="CHEBI:78435"/>
        <dbReference type="EC" id="2.4.99.28"/>
    </reaction>
</comment>
<dbReference type="eggNOG" id="COG0772">
    <property type="taxonomic scope" value="Bacteria"/>
</dbReference>
<evidence type="ECO:0000256" key="22">
    <source>
        <dbReference type="SAM" id="MobiDB-lite"/>
    </source>
</evidence>
<keyword evidence="12" id="KW-0131">Cell cycle</keyword>
<evidence type="ECO:0000256" key="3">
    <source>
        <dbReference type="ARBA" id="ARBA00022475"/>
    </source>
</evidence>
<dbReference type="GO" id="GO:0008955">
    <property type="term" value="F:peptidoglycan glycosyltransferase activity"/>
    <property type="evidence" value="ECO:0007669"/>
    <property type="project" value="UniProtKB-EC"/>
</dbReference>
<evidence type="ECO:0000256" key="14">
    <source>
        <dbReference type="ARBA" id="ARBA00032370"/>
    </source>
</evidence>
<evidence type="ECO:0000256" key="9">
    <source>
        <dbReference type="ARBA" id="ARBA00022984"/>
    </source>
</evidence>
<comment type="similarity">
    <text evidence="16">Belongs to the SEDS family. FtsW subfamily.</text>
</comment>
<dbReference type="OrthoDB" id="9768187at2"/>
<evidence type="ECO:0000256" key="17">
    <source>
        <dbReference type="ARBA" id="ARBA00041185"/>
    </source>
</evidence>
<dbReference type="InterPro" id="IPR018365">
    <property type="entry name" value="Cell_cycle_FtsW-rel_CS"/>
</dbReference>
<evidence type="ECO:0000256" key="8">
    <source>
        <dbReference type="ARBA" id="ARBA00022960"/>
    </source>
</evidence>
<dbReference type="GO" id="GO:0009252">
    <property type="term" value="P:peptidoglycan biosynthetic process"/>
    <property type="evidence" value="ECO:0007669"/>
    <property type="project" value="UniProtKB-UniPathway"/>
</dbReference>
<dbReference type="EC" id="2.4.99.28" evidence="19"/>
<dbReference type="InterPro" id="IPR013437">
    <property type="entry name" value="FtsW"/>
</dbReference>
<dbReference type="STRING" id="640132.Srot_2583"/>
<evidence type="ECO:0000313" key="25">
    <source>
        <dbReference type="Proteomes" id="UP000002247"/>
    </source>
</evidence>
<feature type="transmembrane region" description="Helical" evidence="23">
    <location>
        <begin position="27"/>
        <end position="49"/>
    </location>
</feature>
<accession>D6ZC49</accession>
<feature type="transmembrane region" description="Helical" evidence="23">
    <location>
        <begin position="186"/>
        <end position="203"/>
    </location>
</feature>
<evidence type="ECO:0000256" key="19">
    <source>
        <dbReference type="ARBA" id="ARBA00044770"/>
    </source>
</evidence>
<evidence type="ECO:0000256" key="5">
    <source>
        <dbReference type="ARBA" id="ARBA00022676"/>
    </source>
</evidence>
<evidence type="ECO:0000256" key="18">
    <source>
        <dbReference type="ARBA" id="ARBA00041418"/>
    </source>
</evidence>
<dbReference type="AlphaFoldDB" id="D6ZC49"/>
<evidence type="ECO:0000256" key="1">
    <source>
        <dbReference type="ARBA" id="ARBA00004651"/>
    </source>
</evidence>
<keyword evidence="10 23" id="KW-1133">Transmembrane helix</keyword>
<dbReference type="PROSITE" id="PS00428">
    <property type="entry name" value="FTSW_RODA_SPOVE"/>
    <property type="match status" value="1"/>
</dbReference>
<dbReference type="PANTHER" id="PTHR30474">
    <property type="entry name" value="CELL CYCLE PROTEIN"/>
    <property type="match status" value="1"/>
</dbReference>
<evidence type="ECO:0000256" key="6">
    <source>
        <dbReference type="ARBA" id="ARBA00022679"/>
    </source>
</evidence>
<comment type="subcellular location">
    <subcellularLocation>
        <location evidence="1">Cell membrane</location>
        <topology evidence="1">Multi-pass membrane protein</topology>
    </subcellularLocation>
</comment>
<evidence type="ECO:0000256" key="7">
    <source>
        <dbReference type="ARBA" id="ARBA00022692"/>
    </source>
</evidence>
<protein>
    <recommendedName>
        <fullName evidence="17">Probable peptidoglycan glycosyltransferase FtsW</fullName>
        <ecNumber evidence="19">2.4.99.28</ecNumber>
    </recommendedName>
    <alternativeName>
        <fullName evidence="18">Cell division protein FtsW</fullName>
    </alternativeName>
    <alternativeName>
        <fullName evidence="15">Cell wall polymerase</fullName>
    </alternativeName>
    <alternativeName>
        <fullName evidence="14">Peptidoglycan polymerase</fullName>
    </alternativeName>
</protein>
<feature type="transmembrane region" description="Helical" evidence="23">
    <location>
        <begin position="357"/>
        <end position="377"/>
    </location>
</feature>
<evidence type="ECO:0000256" key="16">
    <source>
        <dbReference type="ARBA" id="ARBA00038053"/>
    </source>
</evidence>
<dbReference type="UniPathway" id="UPA00219"/>
<evidence type="ECO:0000256" key="2">
    <source>
        <dbReference type="ARBA" id="ARBA00004752"/>
    </source>
</evidence>
<feature type="transmembrane region" description="Helical" evidence="23">
    <location>
        <begin position="94"/>
        <end position="116"/>
    </location>
</feature>
<name>D6ZC49_SEGRD</name>
<keyword evidence="9" id="KW-0573">Peptidoglycan synthesis</keyword>
<keyword evidence="3" id="KW-1003">Cell membrane</keyword>
<feature type="compositionally biased region" description="Low complexity" evidence="22">
    <location>
        <begin position="470"/>
        <end position="481"/>
    </location>
</feature>
<evidence type="ECO:0000256" key="11">
    <source>
        <dbReference type="ARBA" id="ARBA00023136"/>
    </source>
</evidence>
<dbReference type="KEGG" id="srt:Srot_2583"/>
<dbReference type="EMBL" id="CP001958">
    <property type="protein sequence ID" value="ADG99018.1"/>
    <property type="molecule type" value="Genomic_DNA"/>
</dbReference>
<keyword evidence="4 24" id="KW-0132">Cell division</keyword>
<dbReference type="GO" id="GO:0051301">
    <property type="term" value="P:cell division"/>
    <property type="evidence" value="ECO:0007669"/>
    <property type="project" value="UniProtKB-KW"/>
</dbReference>
<comment type="function">
    <text evidence="21">Peptidoglycan polymerase that is essential for cell division.</text>
</comment>
<dbReference type="InterPro" id="IPR001182">
    <property type="entry name" value="FtsW/RodA"/>
</dbReference>
<keyword evidence="8" id="KW-0133">Cell shape</keyword>